<accession>A0A4U5TUU7</accession>
<dbReference type="Pfam" id="PF00098">
    <property type="entry name" value="zf-CCHC"/>
    <property type="match status" value="1"/>
</dbReference>
<protein>
    <recommendedName>
        <fullName evidence="3">CCHC-type domain-containing protein</fullName>
    </recommendedName>
</protein>
<evidence type="ECO:0000256" key="1">
    <source>
        <dbReference type="PROSITE-ProRule" id="PRU00047"/>
    </source>
</evidence>
<keyword evidence="1" id="KW-0862">Zinc</keyword>
<proteinExistence type="predicted"/>
<evidence type="ECO:0000256" key="2">
    <source>
        <dbReference type="SAM" id="MobiDB-lite"/>
    </source>
</evidence>
<dbReference type="SMART" id="SM00343">
    <property type="entry name" value="ZnF_C2HC"/>
    <property type="match status" value="2"/>
</dbReference>
<dbReference type="InterPro" id="IPR001878">
    <property type="entry name" value="Znf_CCHC"/>
</dbReference>
<dbReference type="GO" id="GO:0008270">
    <property type="term" value="F:zinc ion binding"/>
    <property type="evidence" value="ECO:0007669"/>
    <property type="project" value="UniProtKB-KW"/>
</dbReference>
<feature type="domain" description="CCHC-type" evidence="3">
    <location>
        <begin position="220"/>
        <end position="234"/>
    </location>
</feature>
<dbReference type="AlphaFoldDB" id="A0A4U5TUU7"/>
<dbReference type="InterPro" id="IPR036875">
    <property type="entry name" value="Znf_CCHC_sf"/>
</dbReference>
<keyword evidence="1" id="KW-0479">Metal-binding</keyword>
<evidence type="ECO:0000313" key="4">
    <source>
        <dbReference type="EMBL" id="TKS65364.1"/>
    </source>
</evidence>
<feature type="compositionally biased region" description="Basic and acidic residues" evidence="2">
    <location>
        <begin position="19"/>
        <end position="37"/>
    </location>
</feature>
<evidence type="ECO:0000259" key="3">
    <source>
        <dbReference type="PROSITE" id="PS50158"/>
    </source>
</evidence>
<feature type="compositionally biased region" description="Acidic residues" evidence="2">
    <location>
        <begin position="253"/>
        <end position="279"/>
    </location>
</feature>
<organism evidence="4 5">
    <name type="scientific">Collichthys lucidus</name>
    <name type="common">Big head croaker</name>
    <name type="synonym">Sciaena lucida</name>
    <dbReference type="NCBI Taxonomy" id="240159"/>
    <lineage>
        <taxon>Eukaryota</taxon>
        <taxon>Metazoa</taxon>
        <taxon>Chordata</taxon>
        <taxon>Craniata</taxon>
        <taxon>Vertebrata</taxon>
        <taxon>Euteleostomi</taxon>
        <taxon>Actinopterygii</taxon>
        <taxon>Neopterygii</taxon>
        <taxon>Teleostei</taxon>
        <taxon>Neoteleostei</taxon>
        <taxon>Acanthomorphata</taxon>
        <taxon>Eupercaria</taxon>
        <taxon>Sciaenidae</taxon>
        <taxon>Collichthys</taxon>
    </lineage>
</organism>
<keyword evidence="5" id="KW-1185">Reference proteome</keyword>
<keyword evidence="1" id="KW-0863">Zinc-finger</keyword>
<reference evidence="4 5" key="1">
    <citation type="submission" date="2019-01" db="EMBL/GenBank/DDBJ databases">
        <title>Genome Assembly of Collichthys lucidus.</title>
        <authorList>
            <person name="Cai M."/>
            <person name="Xiao S."/>
        </authorList>
    </citation>
    <scope>NUCLEOTIDE SEQUENCE [LARGE SCALE GENOMIC DNA]</scope>
    <source>
        <strain evidence="4">JT15FE1705JMU</strain>
        <tissue evidence="4">Muscle</tissue>
    </source>
</reference>
<name>A0A4U5TUU7_COLLU</name>
<feature type="compositionally biased region" description="Basic and acidic residues" evidence="2">
    <location>
        <begin position="340"/>
        <end position="349"/>
    </location>
</feature>
<feature type="compositionally biased region" description="Basic and acidic residues" evidence="2">
    <location>
        <begin position="243"/>
        <end position="252"/>
    </location>
</feature>
<dbReference type="Gene3D" id="4.10.60.10">
    <property type="entry name" value="Zinc finger, CCHC-type"/>
    <property type="match status" value="1"/>
</dbReference>
<sequence>MAMDKGMEQAMQSVGEGVRAGEGRSTAEDRRETGGRRERLYGKDLTVEVEVEGSAEVSMMDILRGVAEQCGVVTGCRVRREKTYEITMDEEAGKRKLLDGLRIKGALVQAREINNLDMVVSFINLPVYVEDAVILARLQEWGVRPLSAIKRRKWPGTDIADGTRFLKVRFNEQVRSLPYSTKLETLRGAEYFRVIHDRQVQVCRLCVRPGHILRECPDFKCFRCQKRGHFARECMERGFLVREEEEERRGQPEEEAGGDDGVEGAEEENGGQDEDVEEELDRRYGSDSGDSGGKDDDVEMTEQGRKLEDDVVTKETEVNRRREEQQAVEEGELQRQVGGGEREGKETKEPGLAAKRKAEEDRSRRGRGKGPRSGM</sequence>
<dbReference type="PROSITE" id="PS50158">
    <property type="entry name" value="ZF_CCHC"/>
    <property type="match status" value="2"/>
</dbReference>
<feature type="domain" description="CCHC-type" evidence="3">
    <location>
        <begin position="203"/>
        <end position="218"/>
    </location>
</feature>
<dbReference type="GO" id="GO:0003676">
    <property type="term" value="F:nucleic acid binding"/>
    <property type="evidence" value="ECO:0007669"/>
    <property type="project" value="InterPro"/>
</dbReference>
<feature type="region of interest" description="Disordered" evidence="2">
    <location>
        <begin position="243"/>
        <end position="375"/>
    </location>
</feature>
<dbReference type="Proteomes" id="UP000298787">
    <property type="component" value="Unassembled WGS sequence"/>
</dbReference>
<feature type="compositionally biased region" description="Basic residues" evidence="2">
    <location>
        <begin position="364"/>
        <end position="375"/>
    </location>
</feature>
<evidence type="ECO:0000313" key="5">
    <source>
        <dbReference type="Proteomes" id="UP000298787"/>
    </source>
</evidence>
<feature type="region of interest" description="Disordered" evidence="2">
    <location>
        <begin position="1"/>
        <end position="37"/>
    </location>
</feature>
<dbReference type="STRING" id="240159.A0A4U5TUU7"/>
<gene>
    <name evidence="4" type="ORF">D9C73_028426</name>
</gene>
<feature type="compositionally biased region" description="Basic and acidic residues" evidence="2">
    <location>
        <begin position="302"/>
        <end position="325"/>
    </location>
</feature>
<dbReference type="SUPFAM" id="SSF57756">
    <property type="entry name" value="Retrovirus zinc finger-like domains"/>
    <property type="match status" value="1"/>
</dbReference>
<dbReference type="EMBL" id="ML240694">
    <property type="protein sequence ID" value="TKS65364.1"/>
    <property type="molecule type" value="Genomic_DNA"/>
</dbReference>